<dbReference type="EMBL" id="CDHK01000012">
    <property type="protein sequence ID" value="CEJ61889.1"/>
    <property type="molecule type" value="Genomic_DNA"/>
</dbReference>
<sequence>MVTQLRTSHNWLSPYAEKFGFRDDELFDCGAQEAVAHVLMECPKLRELRVELKRKVGGALSSVSSLLGGSNEGEKGKPGIVSRAKTVQAVLDFAEMSWRFCSRAP</sequence>
<gene>
    <name evidence="1" type="ORF">PMG11_10405</name>
</gene>
<dbReference type="STRING" id="104259.A0A0F7TYS7"/>
<reference evidence="2" key="1">
    <citation type="journal article" date="2015" name="Genome Announc.">
        <title>Draft genome sequence of the fungus Penicillium brasilianum MG11.</title>
        <authorList>
            <person name="Horn F."/>
            <person name="Linde J."/>
            <person name="Mattern D.J."/>
            <person name="Walther G."/>
            <person name="Guthke R."/>
            <person name="Brakhage A.A."/>
            <person name="Valiante V."/>
        </authorList>
    </citation>
    <scope>NUCLEOTIDE SEQUENCE [LARGE SCALE GENOMIC DNA]</scope>
    <source>
        <strain evidence="2">MG11</strain>
    </source>
</reference>
<dbReference type="AlphaFoldDB" id="A0A0F7TYS7"/>
<evidence type="ECO:0000313" key="2">
    <source>
        <dbReference type="Proteomes" id="UP000042958"/>
    </source>
</evidence>
<dbReference type="OrthoDB" id="4307211at2759"/>
<organism evidence="1 2">
    <name type="scientific">Penicillium brasilianum</name>
    <dbReference type="NCBI Taxonomy" id="104259"/>
    <lineage>
        <taxon>Eukaryota</taxon>
        <taxon>Fungi</taxon>
        <taxon>Dikarya</taxon>
        <taxon>Ascomycota</taxon>
        <taxon>Pezizomycotina</taxon>
        <taxon>Eurotiomycetes</taxon>
        <taxon>Eurotiomycetidae</taxon>
        <taxon>Eurotiales</taxon>
        <taxon>Aspergillaceae</taxon>
        <taxon>Penicillium</taxon>
    </lineage>
</organism>
<name>A0A0F7TYS7_PENBI</name>
<keyword evidence="2" id="KW-1185">Reference proteome</keyword>
<dbReference type="Proteomes" id="UP000042958">
    <property type="component" value="Unassembled WGS sequence"/>
</dbReference>
<accession>A0A0F7TYS7</accession>
<evidence type="ECO:0000313" key="1">
    <source>
        <dbReference type="EMBL" id="CEJ61889.1"/>
    </source>
</evidence>
<protein>
    <submittedName>
        <fullName evidence="1">Uncharacterized protein</fullName>
    </submittedName>
</protein>
<proteinExistence type="predicted"/>